<sequence>MVKKSVLDFLETQNRPYSITDIQNNFGKEYGKSAIQKALDNLVENGQVKEKLYGKQKETKKSNAEISEELKMLDRKINEISLDLKEKKQKIKILQAEIGMNAETLTLPQAIMKKSDLKNEICYFNNSLEEFDGEEMVSDDEKKEVMVSFNKSLETYKKRKRLCKDILDIILENYPKSKKNLMEDIGIETDEDVGFIFSV</sequence>
<dbReference type="GO" id="GO:0003690">
    <property type="term" value="F:double-stranded DNA binding"/>
    <property type="evidence" value="ECO:0007669"/>
    <property type="project" value="TreeGrafter"/>
</dbReference>
<proteinExistence type="inferred from homology"/>
<keyword evidence="5" id="KW-0233">DNA recombination</keyword>
<evidence type="ECO:0000256" key="4">
    <source>
        <dbReference type="ARBA" id="ARBA00023054"/>
    </source>
</evidence>
<dbReference type="InterPro" id="IPR010776">
    <property type="entry name" value="Hop2_WH_dom"/>
</dbReference>
<dbReference type="Gene3D" id="1.10.10.10">
    <property type="entry name" value="Winged helix-like DNA-binding domain superfamily/Winged helix DNA-binding domain"/>
    <property type="match status" value="1"/>
</dbReference>
<keyword evidence="11" id="KW-1185">Reference proteome</keyword>
<dbReference type="GeneID" id="115882932"/>
<dbReference type="Pfam" id="PF18517">
    <property type="entry name" value="LZ3wCH"/>
    <property type="match status" value="1"/>
</dbReference>
<comment type="similarity">
    <text evidence="2">Belongs to the HOP2 family.</text>
</comment>
<dbReference type="GO" id="GO:0007129">
    <property type="term" value="P:homologous chromosome pairing at meiosis"/>
    <property type="evidence" value="ECO:0007669"/>
    <property type="project" value="TreeGrafter"/>
</dbReference>
<organism evidence="11 12">
    <name type="scientific">Sitophilus oryzae</name>
    <name type="common">Rice weevil</name>
    <name type="synonym">Curculio oryzae</name>
    <dbReference type="NCBI Taxonomy" id="7048"/>
    <lineage>
        <taxon>Eukaryota</taxon>
        <taxon>Metazoa</taxon>
        <taxon>Ecdysozoa</taxon>
        <taxon>Arthropoda</taxon>
        <taxon>Hexapoda</taxon>
        <taxon>Insecta</taxon>
        <taxon>Pterygota</taxon>
        <taxon>Neoptera</taxon>
        <taxon>Endopterygota</taxon>
        <taxon>Coleoptera</taxon>
        <taxon>Polyphaga</taxon>
        <taxon>Cucujiformia</taxon>
        <taxon>Curculionidae</taxon>
        <taxon>Dryophthorinae</taxon>
        <taxon>Sitophilus</taxon>
    </lineage>
</organism>
<accession>A0A6J2Y2C2</accession>
<feature type="domain" description="Leucine zipper with capping helix" evidence="10">
    <location>
        <begin position="138"/>
        <end position="194"/>
    </location>
</feature>
<dbReference type="Pfam" id="PF07106">
    <property type="entry name" value="WHD_TBPIP"/>
    <property type="match status" value="1"/>
</dbReference>
<dbReference type="PANTHER" id="PTHR15938:SF0">
    <property type="entry name" value="HOMOLOGOUS-PAIRING PROTEIN 2 HOMOLOG"/>
    <property type="match status" value="1"/>
</dbReference>
<evidence type="ECO:0000256" key="7">
    <source>
        <dbReference type="ARBA" id="ARBA00023254"/>
    </source>
</evidence>
<evidence type="ECO:0000256" key="2">
    <source>
        <dbReference type="ARBA" id="ARBA00007922"/>
    </source>
</evidence>
<dbReference type="GO" id="GO:0010774">
    <property type="term" value="P:meiotic strand invasion involved in reciprocal meiotic recombination"/>
    <property type="evidence" value="ECO:0007669"/>
    <property type="project" value="TreeGrafter"/>
</dbReference>
<evidence type="ECO:0000256" key="6">
    <source>
        <dbReference type="ARBA" id="ARBA00023242"/>
    </source>
</evidence>
<dbReference type="Proteomes" id="UP000504635">
    <property type="component" value="Unplaced"/>
</dbReference>
<dbReference type="RefSeq" id="XP_030757059.1">
    <property type="nucleotide sequence ID" value="XM_030901199.1"/>
</dbReference>
<keyword evidence="7" id="KW-0469">Meiosis</keyword>
<dbReference type="GO" id="GO:0000794">
    <property type="term" value="C:condensed nuclear chromosome"/>
    <property type="evidence" value="ECO:0007669"/>
    <property type="project" value="TreeGrafter"/>
</dbReference>
<dbReference type="AlphaFoldDB" id="A0A6J2Y2C2"/>
<keyword evidence="6" id="KW-0539">Nucleus</keyword>
<evidence type="ECO:0000313" key="11">
    <source>
        <dbReference type="Proteomes" id="UP000504635"/>
    </source>
</evidence>
<keyword evidence="4 8" id="KW-0175">Coiled coil</keyword>
<evidence type="ECO:0000256" key="1">
    <source>
        <dbReference type="ARBA" id="ARBA00004123"/>
    </source>
</evidence>
<protein>
    <recommendedName>
        <fullName evidence="3">Homologous-pairing protein 2 homolog</fullName>
    </recommendedName>
</protein>
<dbReference type="GO" id="GO:0120231">
    <property type="term" value="C:DNA recombinase auxiliary factor complex"/>
    <property type="evidence" value="ECO:0007669"/>
    <property type="project" value="TreeGrafter"/>
</dbReference>
<comment type="subcellular location">
    <subcellularLocation>
        <location evidence="1">Nucleus</location>
    </subcellularLocation>
</comment>
<dbReference type="GO" id="GO:0000709">
    <property type="term" value="P:meiotic joint molecule formation"/>
    <property type="evidence" value="ECO:0007669"/>
    <property type="project" value="TreeGrafter"/>
</dbReference>
<gene>
    <name evidence="12" type="primary">LOC115882932</name>
</gene>
<dbReference type="GO" id="GO:0120230">
    <property type="term" value="F:recombinase activator activity"/>
    <property type="evidence" value="ECO:0007669"/>
    <property type="project" value="TreeGrafter"/>
</dbReference>
<evidence type="ECO:0000259" key="10">
    <source>
        <dbReference type="Pfam" id="PF18517"/>
    </source>
</evidence>
<name>A0A6J2Y2C2_SITOR</name>
<feature type="coiled-coil region" evidence="8">
    <location>
        <begin position="63"/>
        <end position="97"/>
    </location>
</feature>
<dbReference type="InterPro" id="IPR036388">
    <property type="entry name" value="WH-like_DNA-bd_sf"/>
</dbReference>
<evidence type="ECO:0000259" key="9">
    <source>
        <dbReference type="Pfam" id="PF07106"/>
    </source>
</evidence>
<feature type="domain" description="Homologous-pairing protein 2 winged helix" evidence="9">
    <location>
        <begin position="3"/>
        <end position="57"/>
    </location>
</feature>
<dbReference type="InterPro" id="IPR040661">
    <property type="entry name" value="LZ3wCH"/>
</dbReference>
<evidence type="ECO:0000256" key="8">
    <source>
        <dbReference type="SAM" id="Coils"/>
    </source>
</evidence>
<evidence type="ECO:0000256" key="5">
    <source>
        <dbReference type="ARBA" id="ARBA00023172"/>
    </source>
</evidence>
<evidence type="ECO:0000313" key="12">
    <source>
        <dbReference type="RefSeq" id="XP_030757059.1"/>
    </source>
</evidence>
<reference evidence="12" key="1">
    <citation type="submission" date="2025-08" db="UniProtKB">
        <authorList>
            <consortium name="RefSeq"/>
        </authorList>
    </citation>
    <scope>IDENTIFICATION</scope>
    <source>
        <tissue evidence="12">Gonads</tissue>
    </source>
</reference>
<dbReference type="OrthoDB" id="272266at2759"/>
<evidence type="ECO:0000256" key="3">
    <source>
        <dbReference type="ARBA" id="ARBA00016093"/>
    </source>
</evidence>
<dbReference type="PANTHER" id="PTHR15938">
    <property type="entry name" value="TBP-1 INTERACTING PROTEIN"/>
    <property type="match status" value="1"/>
</dbReference>